<gene>
    <name evidence="3" type="ORF">H9942_03520</name>
</gene>
<dbReference type="AlphaFoldDB" id="A0A9D2LXP5"/>
<evidence type="ECO:0000259" key="2">
    <source>
        <dbReference type="PROSITE" id="PS50937"/>
    </source>
</evidence>
<dbReference type="SUPFAM" id="SSF46955">
    <property type="entry name" value="Putative DNA-binding domain"/>
    <property type="match status" value="1"/>
</dbReference>
<keyword evidence="1" id="KW-0238">DNA-binding</keyword>
<dbReference type="PANTHER" id="PTHR30204:SF85">
    <property type="entry name" value="MULTIDRUG-EFFLUX TRANSPORTER 2 REGULATOR"/>
    <property type="match status" value="1"/>
</dbReference>
<protein>
    <submittedName>
        <fullName evidence="3">MerR family transcriptional regulator</fullName>
    </submittedName>
</protein>
<dbReference type="SMART" id="SM00422">
    <property type="entry name" value="HTH_MERR"/>
    <property type="match status" value="1"/>
</dbReference>
<dbReference type="SUPFAM" id="SSF55136">
    <property type="entry name" value="Probable bacterial effector-binding domain"/>
    <property type="match status" value="1"/>
</dbReference>
<dbReference type="Gene3D" id="3.20.80.10">
    <property type="entry name" value="Regulatory factor, effector binding domain"/>
    <property type="match status" value="1"/>
</dbReference>
<evidence type="ECO:0000313" key="4">
    <source>
        <dbReference type="Proteomes" id="UP000824214"/>
    </source>
</evidence>
<evidence type="ECO:0000313" key="3">
    <source>
        <dbReference type="EMBL" id="HJB37119.1"/>
    </source>
</evidence>
<proteinExistence type="predicted"/>
<dbReference type="InterPro" id="IPR011256">
    <property type="entry name" value="Reg_factor_effector_dom_sf"/>
</dbReference>
<organism evidence="3 4">
    <name type="scientific">Candidatus Acutalibacter ornithocaccae</name>
    <dbReference type="NCBI Taxonomy" id="2838416"/>
    <lineage>
        <taxon>Bacteria</taxon>
        <taxon>Bacillati</taxon>
        <taxon>Bacillota</taxon>
        <taxon>Clostridia</taxon>
        <taxon>Eubacteriales</taxon>
        <taxon>Acutalibacteraceae</taxon>
        <taxon>Acutalibacter</taxon>
    </lineage>
</organism>
<dbReference type="InterPro" id="IPR009061">
    <property type="entry name" value="DNA-bd_dom_put_sf"/>
</dbReference>
<accession>A0A9D2LXP5</accession>
<evidence type="ECO:0000256" key="1">
    <source>
        <dbReference type="ARBA" id="ARBA00023125"/>
    </source>
</evidence>
<feature type="domain" description="HTH merR-type" evidence="2">
    <location>
        <begin position="8"/>
        <end position="77"/>
    </location>
</feature>
<sequence>MPDERTPFFTTGQFAKLCSTTKETLFHYDSLGLLKPARVGENGYRYYAASQFFDFDLIAVLQSAGCSLQEIHAYMTHREPHAFAKLLRESERKLLLEQQKLEAMRRTLKNGVAATEAALSGKPGVPWLEKLPTAWYVATPVQGDVGSTNTLVRNIKDHLAYCDQSGLGEELSVGSIVTRASLLAGDYRESFYSTKLSQPVESPWLYERPAGLYACVLHRGPYQRLEETYPMLLAFLREQGCRVCGDSFETDLISYLATECEEDFILKLEVQVEKAP</sequence>
<dbReference type="Proteomes" id="UP000824214">
    <property type="component" value="Unassembled WGS sequence"/>
</dbReference>
<dbReference type="EMBL" id="DWXZ01000064">
    <property type="protein sequence ID" value="HJB37119.1"/>
    <property type="molecule type" value="Genomic_DNA"/>
</dbReference>
<dbReference type="Pfam" id="PF13411">
    <property type="entry name" value="MerR_1"/>
    <property type="match status" value="1"/>
</dbReference>
<comment type="caution">
    <text evidence="3">The sequence shown here is derived from an EMBL/GenBank/DDBJ whole genome shotgun (WGS) entry which is preliminary data.</text>
</comment>
<dbReference type="PANTHER" id="PTHR30204">
    <property type="entry name" value="REDOX-CYCLING DRUG-SENSING TRANSCRIPTIONAL ACTIVATOR SOXR"/>
    <property type="match status" value="1"/>
</dbReference>
<reference evidence="3" key="2">
    <citation type="submission" date="2021-04" db="EMBL/GenBank/DDBJ databases">
        <authorList>
            <person name="Gilroy R."/>
        </authorList>
    </citation>
    <scope>NUCLEOTIDE SEQUENCE</scope>
    <source>
        <strain evidence="3">ChiBcolR8-3208</strain>
    </source>
</reference>
<dbReference type="InterPro" id="IPR000551">
    <property type="entry name" value="MerR-type_HTH_dom"/>
</dbReference>
<dbReference type="GO" id="GO:0003700">
    <property type="term" value="F:DNA-binding transcription factor activity"/>
    <property type="evidence" value="ECO:0007669"/>
    <property type="project" value="InterPro"/>
</dbReference>
<dbReference type="GO" id="GO:0003677">
    <property type="term" value="F:DNA binding"/>
    <property type="evidence" value="ECO:0007669"/>
    <property type="project" value="UniProtKB-KW"/>
</dbReference>
<dbReference type="PROSITE" id="PS50937">
    <property type="entry name" value="HTH_MERR_2"/>
    <property type="match status" value="1"/>
</dbReference>
<reference evidence="3" key="1">
    <citation type="journal article" date="2021" name="PeerJ">
        <title>Extensive microbial diversity within the chicken gut microbiome revealed by metagenomics and culture.</title>
        <authorList>
            <person name="Gilroy R."/>
            <person name="Ravi A."/>
            <person name="Getino M."/>
            <person name="Pursley I."/>
            <person name="Horton D.L."/>
            <person name="Alikhan N.F."/>
            <person name="Baker D."/>
            <person name="Gharbi K."/>
            <person name="Hall N."/>
            <person name="Watson M."/>
            <person name="Adriaenssens E.M."/>
            <person name="Foster-Nyarko E."/>
            <person name="Jarju S."/>
            <person name="Secka A."/>
            <person name="Antonio M."/>
            <person name="Oren A."/>
            <person name="Chaudhuri R.R."/>
            <person name="La Ragione R."/>
            <person name="Hildebrand F."/>
            <person name="Pallen M.J."/>
        </authorList>
    </citation>
    <scope>NUCLEOTIDE SEQUENCE</scope>
    <source>
        <strain evidence="3">ChiBcolR8-3208</strain>
    </source>
</reference>
<dbReference type="InterPro" id="IPR047057">
    <property type="entry name" value="MerR_fam"/>
</dbReference>
<name>A0A9D2LXP5_9FIRM</name>
<dbReference type="Gene3D" id="1.10.1660.10">
    <property type="match status" value="1"/>
</dbReference>